<evidence type="ECO:0000313" key="3">
    <source>
        <dbReference type="Proteomes" id="UP001345691"/>
    </source>
</evidence>
<gene>
    <name evidence="2" type="ORF">LTR69_000708</name>
</gene>
<dbReference type="PANTHER" id="PTHR30619">
    <property type="entry name" value="DNA INTERNALIZATION/COMPETENCE PROTEIN COMEC/REC2"/>
    <property type="match status" value="1"/>
</dbReference>
<comment type="caution">
    <text evidence="2">The sequence shown here is derived from an EMBL/GenBank/DDBJ whole genome shotgun (WGS) entry which is preliminary data.</text>
</comment>
<dbReference type="PANTHER" id="PTHR30619:SF1">
    <property type="entry name" value="RECOMBINATION PROTEIN 2"/>
    <property type="match status" value="1"/>
</dbReference>
<dbReference type="EMBL" id="JAVRRF010000001">
    <property type="protein sequence ID" value="KAK5068588.1"/>
    <property type="molecule type" value="Genomic_DNA"/>
</dbReference>
<name>A0ABR0JRT5_9EURO</name>
<reference evidence="2 3" key="1">
    <citation type="submission" date="2023-08" db="EMBL/GenBank/DDBJ databases">
        <title>Black Yeasts Isolated from many extreme environments.</title>
        <authorList>
            <person name="Coleine C."/>
            <person name="Stajich J.E."/>
            <person name="Selbmann L."/>
        </authorList>
    </citation>
    <scope>NUCLEOTIDE SEQUENCE [LARGE SCALE GENOMIC DNA]</scope>
    <source>
        <strain evidence="2 3">CCFEE 6328</strain>
    </source>
</reference>
<feature type="domain" description="DUF6603" evidence="1">
    <location>
        <begin position="1519"/>
        <end position="2042"/>
    </location>
</feature>
<protein>
    <recommendedName>
        <fullName evidence="1">DUF6603 domain-containing protein</fullName>
    </recommendedName>
</protein>
<accession>A0ABR0JRT5</accession>
<dbReference type="Proteomes" id="UP001345691">
    <property type="component" value="Unassembled WGS sequence"/>
</dbReference>
<sequence>MAPVPIEVHSYHINVGAGDCAVHLLVKKQSGNGRPVNPNKRGNILSAVLIDGGKSGVVDLQVLPVFEHIEQTYLFEDGQTTLRFDAIIITHWDNDHYGGVLGMIWDDLAEKLPLSAATQCRYMKYNGADATTRLYTPYWDRGDSTLAVSLKSGKQHKVDTAANLNPRNNQYYFGMTIDSQNAPFLCLLNYGAPNVIGVNFFDGSTMKLGADWTKITTVSILVDPSNRTPPLWKSAPGLYGISCDGQVVGWVRPAKLSVGKPHHVGLIPTSHSASNQSSIGALVIWHDGTVSHYTAGDAEEDTETPIIQCIQRSNARLLAMKLSHHGAVYSTPVDMISTLDPDHIICSAGTQYYHPRWEFSLLVDIWQRWLNKNLPRGQAVQKVFLPLGYPYWMVQNASGSYIAEVNTTSTFSNPDAQAFRSQIAPWLDALKDRFLRDAASAEKDYLSKPIQDWVRSHWSAISWVGPENTLFPGMTAINNGRGATADDTIRYHLLVFQLDLDESTQKVYPYTCAQGRAPPVILSPQTASTTHLAHLEGKPGKSPTTKVFSTLGPSRIVGAARGIDKAPRNPEAKTYADTSVETELGPAGAIDYVSVLRRAGDGKDQPPVFSSSPEIASTRQEYGSRPVLDESDSDYYFISSATPAIFGADKFYRLASSSALDKFFQLLRYQTLALVTKPSSLTVASAVALANSDEWGYWMRLNGLQVASLQLSATPTQINGFSANVAISPSITGKAGVHPYPWNITFSTNASSITSNFPNIRTNINELFESGVAKNLPMLLLALDPQSLDTSPFNLDDIVNIFGLPYGQGGLFGLGADLLMQIDTDQSDAGPRNAIWFAPGSNYPTTLRLQFTLTSSSKASVQSILDQVFGKDNSGASKLVLDKAAIIGRRTSEYMYMGEGNANSDWQFGISSNREMIMGATFSGSSFGFSGFLEFKESSVEFTFQPTTKVEIGDIIDFANSLVENVCKIPLPGDRMVGDAAQFLDKNIPIYLREISVTIVDQNGLKLSYVRVLLEMPMRVGRDPANPENVVFFITYTWPSDIFEASLYTSIANSWLTPLEWTLMPDYEPFRNPVPLTNNLVKSLSLSHLIPDDDGLHSATHPEGIPDILEGVSLTISPGRISFYGQIGCTKPTTNTVPAIYVEELTLKASYTFGSKTKSVIQISLHGEVVLTPRQPVKPIVFENATYDIPDALLEVSVDYDSALGWSVSGNVQDLSLACLYSYAEPGYDGPMMDLLERIMVKQLDVTYKHNSSGSANCFTFSGVIYVGQLELDFDYTYDSSKDPLWTFTASLSENPEVRGDTTLLGVLASVVGWEAISFIPSCVDIPIHLDQSRGTKAVQLEVAKSSAKDSLLFSLRFSLPNGAAVTFVQIQSKSASTTSPKRVVRFSVAGLPTAKGIPLVGEIPQPFDEMDYLWVHDDGPAGGLLRDEVNLINKEVLTGPGEQLRFKDLYQTDDPQRKPPNNLIFAAGSHFVLVADNKIVLDYVFGQPKSNSSELALLHDSGSNNDTGVEGQATLAPLKKSIGPLSISNIGMRYQDSTLWLLLDATFVLGPIGFTLKGFGIGFDVSSINLHDWKSLVPTFTLSGLGVEFDEPPVEIAGLFVEQNGIYMGGLTVGFDPYTLTAIGAYGHVPDHNDLETVFLYGQLDGPLIQLEIIEISGVKLGFGLNSKVTFPDVSTIQFFPFTADEDAVATASNDPLKLMDSFCTPRTVNGQQVQWIAPRADSYWLAIGLDAVAFDVVNVSAIVIVEFNPYVTLGVFAHGVAAIPESASSPDDAFAWVEFGIVATVDFKAGTFCVEGILLPNSFVLSPSCHLTGGYAACSWFGDNPYAGQFVYSIGGYHTRFQRPLYYPNPPRLGIYWSLGGDITITGEAYFAVTAKACMGGGVLHALFSCGALSAHFDAWADFLIVYNPFYFQGDIGVDVGVSFTLDLWICTIHINVDIGASLFLEGPPFRGVVHVDFWVFGFDIHFGDGDNNTDPLDFAHFLLLLQQVDQQNASASGTSGPDSVLLYNVQTGGVPSKGQIASKQISKWYVRAGTFTFRVQTRFACTKASCNNESAVVNGSDLTNDSVYSTPMHVSDPITSELTVTITPNTSSNPWRLTPVMKDVPKALWGPYSEKTDPTRSDADDLLDPTGPTSKLMLGVVLQVPKPSKSNDLIPMFNAINAMKADINDGRDPTLPVTPPLQTSWLPLAPTPGQVEHAWDAAAGQAQPLVDAWVKGFGWDLGKVPLTGSPPPTLLAGFDNYYMEDPRIAGSL</sequence>
<dbReference type="Gene3D" id="3.60.15.10">
    <property type="entry name" value="Ribonuclease Z/Hydroxyacylglutathione hydrolase-like"/>
    <property type="match status" value="1"/>
</dbReference>
<evidence type="ECO:0000313" key="2">
    <source>
        <dbReference type="EMBL" id="KAK5068588.1"/>
    </source>
</evidence>
<dbReference type="InterPro" id="IPR052159">
    <property type="entry name" value="Competence_DNA_uptake"/>
</dbReference>
<keyword evidence="3" id="KW-1185">Reference proteome</keyword>
<organism evidence="2 3">
    <name type="scientific">Exophiala sideris</name>
    <dbReference type="NCBI Taxonomy" id="1016849"/>
    <lineage>
        <taxon>Eukaryota</taxon>
        <taxon>Fungi</taxon>
        <taxon>Dikarya</taxon>
        <taxon>Ascomycota</taxon>
        <taxon>Pezizomycotina</taxon>
        <taxon>Eurotiomycetes</taxon>
        <taxon>Chaetothyriomycetidae</taxon>
        <taxon>Chaetothyriales</taxon>
        <taxon>Herpotrichiellaceae</taxon>
        <taxon>Exophiala</taxon>
    </lineage>
</organism>
<dbReference type="InterPro" id="IPR046538">
    <property type="entry name" value="DUF6603"/>
</dbReference>
<evidence type="ECO:0000259" key="1">
    <source>
        <dbReference type="Pfam" id="PF20248"/>
    </source>
</evidence>
<dbReference type="SUPFAM" id="SSF56281">
    <property type="entry name" value="Metallo-hydrolase/oxidoreductase"/>
    <property type="match status" value="1"/>
</dbReference>
<dbReference type="InterPro" id="IPR036866">
    <property type="entry name" value="RibonucZ/Hydroxyglut_hydro"/>
</dbReference>
<proteinExistence type="predicted"/>
<dbReference type="Pfam" id="PF20248">
    <property type="entry name" value="DUF6603"/>
    <property type="match status" value="1"/>
</dbReference>